<evidence type="ECO:0000313" key="2">
    <source>
        <dbReference type="Proteomes" id="UP000014204"/>
    </source>
</evidence>
<dbReference type="Proteomes" id="UP000014204">
    <property type="component" value="Unassembled WGS sequence"/>
</dbReference>
<dbReference type="HOGENOM" id="CLU_2478457_0_0_11"/>
<dbReference type="STRING" id="1235794.C811_01307"/>
<dbReference type="AlphaFoldDB" id="R9KXG0"/>
<sequence length="87" mass="9743">MPSFSFAPSLLQVALLLYGAVKKLATVKSSKSSVTLKKLKGKKFSPKKNYYVYVVANKKVGKTTYTSGKHYSYKVKGARGQLRWTFD</sequence>
<name>R9KXG0_9ACTN</name>
<reference evidence="1 2" key="1">
    <citation type="submission" date="2013-04" db="EMBL/GenBank/DDBJ databases">
        <title>The Genome Sequence of Enterorhabdus caecimuris B7.</title>
        <authorList>
            <consortium name="The Broad Institute Genomics Platform"/>
            <consortium name="The Broad Institute Genome Sequencing Center for Infectious Disease"/>
            <person name="Earl A."/>
            <person name="Xavier R."/>
            <person name="Elson C."/>
            <person name="Duck W."/>
            <person name="Walker B."/>
            <person name="Young S."/>
            <person name="Zeng Q."/>
            <person name="Gargeya S."/>
            <person name="Fitzgerald M."/>
            <person name="Haas B."/>
            <person name="Abouelleil A."/>
            <person name="Allen A.W."/>
            <person name="Alvarado L."/>
            <person name="Arachchi H.M."/>
            <person name="Berlin A.M."/>
            <person name="Chapman S.B."/>
            <person name="Gainer-Dewar J."/>
            <person name="Goldberg J."/>
            <person name="Griggs A."/>
            <person name="Gujja S."/>
            <person name="Hansen M."/>
            <person name="Howarth C."/>
            <person name="Imamovic A."/>
            <person name="Ireland A."/>
            <person name="Larimer J."/>
            <person name="McCowan C."/>
            <person name="Murphy C."/>
            <person name="Pearson M."/>
            <person name="Poon T.W."/>
            <person name="Priest M."/>
            <person name="Roberts A."/>
            <person name="Saif S."/>
            <person name="Shea T."/>
            <person name="Sisk P."/>
            <person name="Sykes S."/>
            <person name="Wortman J."/>
            <person name="Nusbaum C."/>
            <person name="Birren B."/>
        </authorList>
    </citation>
    <scope>NUCLEOTIDE SEQUENCE [LARGE SCALE GENOMIC DNA]</scope>
    <source>
        <strain evidence="1 2">B7</strain>
    </source>
</reference>
<proteinExistence type="predicted"/>
<accession>R9KXG0</accession>
<protein>
    <submittedName>
        <fullName evidence="1">Uncharacterized protein</fullName>
    </submittedName>
</protein>
<evidence type="ECO:0000313" key="1">
    <source>
        <dbReference type="EMBL" id="EOS50891.1"/>
    </source>
</evidence>
<organism evidence="1 2">
    <name type="scientific">Adlercreutzia caecimuris B7</name>
    <dbReference type="NCBI Taxonomy" id="1235794"/>
    <lineage>
        <taxon>Bacteria</taxon>
        <taxon>Bacillati</taxon>
        <taxon>Actinomycetota</taxon>
        <taxon>Coriobacteriia</taxon>
        <taxon>Eggerthellales</taxon>
        <taxon>Eggerthellaceae</taxon>
        <taxon>Adlercreutzia</taxon>
    </lineage>
</organism>
<comment type="caution">
    <text evidence="1">The sequence shown here is derived from an EMBL/GenBank/DDBJ whole genome shotgun (WGS) entry which is preliminary data.</text>
</comment>
<gene>
    <name evidence="1" type="ORF">C811_01307</name>
</gene>
<dbReference type="EMBL" id="ASSY01000008">
    <property type="protein sequence ID" value="EOS50891.1"/>
    <property type="molecule type" value="Genomic_DNA"/>
</dbReference>
<keyword evidence="2" id="KW-1185">Reference proteome</keyword>